<name>A0ABR1SXB4_9PEZI</name>
<comment type="caution">
    <text evidence="1">The sequence shown here is derived from an EMBL/GenBank/DDBJ whole genome shotgun (WGS) entry which is preliminary data.</text>
</comment>
<dbReference type="EMBL" id="JAQQWL010000016">
    <property type="protein sequence ID" value="KAK8038330.1"/>
    <property type="molecule type" value="Genomic_DNA"/>
</dbReference>
<dbReference type="RefSeq" id="XP_066708182.1">
    <property type="nucleotide sequence ID" value="XM_066866506.1"/>
</dbReference>
<evidence type="ECO:0000313" key="1">
    <source>
        <dbReference type="EMBL" id="KAK8038330.1"/>
    </source>
</evidence>
<protein>
    <submittedName>
        <fullName evidence="1">Uncharacterized protein</fullName>
    </submittedName>
</protein>
<dbReference type="Proteomes" id="UP001480595">
    <property type="component" value="Unassembled WGS sequence"/>
</dbReference>
<keyword evidence="2" id="KW-1185">Reference proteome</keyword>
<reference evidence="1 2" key="1">
    <citation type="submission" date="2023-01" db="EMBL/GenBank/DDBJ databases">
        <title>Analysis of 21 Apiospora genomes using comparative genomics revels a genus with tremendous synthesis potential of carbohydrate active enzymes and secondary metabolites.</title>
        <authorList>
            <person name="Sorensen T."/>
        </authorList>
    </citation>
    <scope>NUCLEOTIDE SEQUENCE [LARGE SCALE GENOMIC DNA]</scope>
    <source>
        <strain evidence="1 2">CBS 135458</strain>
    </source>
</reference>
<organism evidence="1 2">
    <name type="scientific">Apiospora phragmitis</name>
    <dbReference type="NCBI Taxonomy" id="2905665"/>
    <lineage>
        <taxon>Eukaryota</taxon>
        <taxon>Fungi</taxon>
        <taxon>Dikarya</taxon>
        <taxon>Ascomycota</taxon>
        <taxon>Pezizomycotina</taxon>
        <taxon>Sordariomycetes</taxon>
        <taxon>Xylariomycetidae</taxon>
        <taxon>Amphisphaeriales</taxon>
        <taxon>Apiosporaceae</taxon>
        <taxon>Apiospora</taxon>
    </lineage>
</organism>
<proteinExistence type="predicted"/>
<gene>
    <name evidence="1" type="ORF">PG994_015097</name>
</gene>
<sequence>MSSTAPPWYKNIKVGDLFGDLNDDQKVKLEEVMELLPDALSANRRKWQHTCLLAKLYRLPVFLHFSEILPYRTNLHLRDSAPHRDRCLPLLSLPSSAFSHPTTRPGTSTGSSMTWFAETGPSTGTTTAGGRRNTTLLYRAALASAASKPDRKTVRTNDVLEAFETLRAKYDIDPKENKHIKPGF</sequence>
<accession>A0ABR1SXB4</accession>
<dbReference type="GeneID" id="92099569"/>
<evidence type="ECO:0000313" key="2">
    <source>
        <dbReference type="Proteomes" id="UP001480595"/>
    </source>
</evidence>